<gene>
    <name evidence="15" type="ORF">FD19_GL001876</name>
</gene>
<dbReference type="InterPro" id="IPR006555">
    <property type="entry name" value="ATP-dep_Helicase_C"/>
</dbReference>
<dbReference type="Proteomes" id="UP000051789">
    <property type="component" value="Unassembled WGS sequence"/>
</dbReference>
<keyword evidence="12" id="KW-0413">Isomerase</keyword>
<evidence type="ECO:0000256" key="1">
    <source>
        <dbReference type="ARBA" id="ARBA00022485"/>
    </source>
</evidence>
<evidence type="ECO:0000256" key="10">
    <source>
        <dbReference type="ARBA" id="ARBA00023125"/>
    </source>
</evidence>
<keyword evidence="7" id="KW-0067">ATP-binding</keyword>
<evidence type="ECO:0000256" key="4">
    <source>
        <dbReference type="ARBA" id="ARBA00022763"/>
    </source>
</evidence>
<dbReference type="InterPro" id="IPR042493">
    <property type="entry name" value="XPD_DNA_FeS"/>
</dbReference>
<dbReference type="InterPro" id="IPR014013">
    <property type="entry name" value="Helic_SF1/SF2_ATP-bd_DinG/Rad3"/>
</dbReference>
<evidence type="ECO:0000256" key="12">
    <source>
        <dbReference type="ARBA" id="ARBA00023235"/>
    </source>
</evidence>
<evidence type="ECO:0000259" key="14">
    <source>
        <dbReference type="PROSITE" id="PS51193"/>
    </source>
</evidence>
<dbReference type="GO" id="GO:0006281">
    <property type="term" value="P:DNA repair"/>
    <property type="evidence" value="ECO:0007669"/>
    <property type="project" value="UniProtKB-KW"/>
</dbReference>
<dbReference type="GO" id="GO:0003677">
    <property type="term" value="F:DNA binding"/>
    <property type="evidence" value="ECO:0007669"/>
    <property type="project" value="UniProtKB-KW"/>
</dbReference>
<dbReference type="SMART" id="SM00491">
    <property type="entry name" value="HELICc2"/>
    <property type="match status" value="1"/>
</dbReference>
<keyword evidence="4" id="KW-0227">DNA damage</keyword>
<name>A0A0R2C6I7_9LACO</name>
<dbReference type="STRING" id="1423810.FD19_GL001876"/>
<comment type="similarity">
    <text evidence="13">Belongs to the helicase family. DinG subfamily.</text>
</comment>
<evidence type="ECO:0000313" key="15">
    <source>
        <dbReference type="EMBL" id="KRM86562.1"/>
    </source>
</evidence>
<dbReference type="EMBL" id="AYZK01000008">
    <property type="protein sequence ID" value="KRM86562.1"/>
    <property type="molecule type" value="Genomic_DNA"/>
</dbReference>
<evidence type="ECO:0000256" key="9">
    <source>
        <dbReference type="ARBA" id="ARBA00023014"/>
    </source>
</evidence>
<dbReference type="PATRIC" id="fig|1423810.4.peg.1924"/>
<dbReference type="Gene3D" id="1.10.30.20">
    <property type="entry name" value="Bacterial XPD DNA helicase, FeS cluster domain"/>
    <property type="match status" value="1"/>
</dbReference>
<dbReference type="GO" id="GO:0046872">
    <property type="term" value="F:metal ion binding"/>
    <property type="evidence" value="ECO:0007669"/>
    <property type="project" value="UniProtKB-KW"/>
</dbReference>
<dbReference type="SMART" id="SM00488">
    <property type="entry name" value="DEXDc2"/>
    <property type="match status" value="1"/>
</dbReference>
<dbReference type="PANTHER" id="PTHR11472">
    <property type="entry name" value="DNA REPAIR DEAD HELICASE RAD3/XP-D SUBFAMILY MEMBER"/>
    <property type="match status" value="1"/>
</dbReference>
<evidence type="ECO:0000256" key="13">
    <source>
        <dbReference type="ARBA" id="ARBA00038058"/>
    </source>
</evidence>
<dbReference type="GO" id="GO:0016818">
    <property type="term" value="F:hydrolase activity, acting on acid anhydrides, in phosphorus-containing anhydrides"/>
    <property type="evidence" value="ECO:0007669"/>
    <property type="project" value="InterPro"/>
</dbReference>
<dbReference type="Gene3D" id="1.10.275.40">
    <property type="match status" value="1"/>
</dbReference>
<dbReference type="InterPro" id="IPR027417">
    <property type="entry name" value="P-loop_NTPase"/>
</dbReference>
<feature type="domain" description="Helicase ATP-binding" evidence="14">
    <location>
        <begin position="186"/>
        <end position="443"/>
    </location>
</feature>
<keyword evidence="16" id="KW-1185">Reference proteome</keyword>
<comment type="caution">
    <text evidence="15">The sequence shown here is derived from an EMBL/GenBank/DDBJ whole genome shotgun (WGS) entry which is preliminary data.</text>
</comment>
<dbReference type="GO" id="GO:0005524">
    <property type="term" value="F:ATP binding"/>
    <property type="evidence" value="ECO:0007669"/>
    <property type="project" value="UniProtKB-KW"/>
</dbReference>
<dbReference type="PROSITE" id="PS51193">
    <property type="entry name" value="HELICASE_ATP_BIND_2"/>
    <property type="match status" value="1"/>
</dbReference>
<keyword evidence="5" id="KW-0378">Hydrolase</keyword>
<dbReference type="Pfam" id="PF13307">
    <property type="entry name" value="Helicase_C_2"/>
    <property type="match status" value="1"/>
</dbReference>
<evidence type="ECO:0000256" key="5">
    <source>
        <dbReference type="ARBA" id="ARBA00022801"/>
    </source>
</evidence>
<dbReference type="InterPro" id="IPR010614">
    <property type="entry name" value="RAD3-like_helicase_DEAD"/>
</dbReference>
<dbReference type="GO" id="GO:0003678">
    <property type="term" value="F:DNA helicase activity"/>
    <property type="evidence" value="ECO:0007669"/>
    <property type="project" value="InterPro"/>
</dbReference>
<dbReference type="Gene3D" id="3.40.50.300">
    <property type="entry name" value="P-loop containing nucleotide triphosphate hydrolases"/>
    <property type="match status" value="2"/>
</dbReference>
<keyword evidence="9" id="KW-0411">Iron-sulfur</keyword>
<evidence type="ECO:0000313" key="16">
    <source>
        <dbReference type="Proteomes" id="UP000051789"/>
    </source>
</evidence>
<evidence type="ECO:0000256" key="8">
    <source>
        <dbReference type="ARBA" id="ARBA00023004"/>
    </source>
</evidence>
<reference evidence="15 16" key="1">
    <citation type="journal article" date="2015" name="Genome Announc.">
        <title>Expanding the biotechnology potential of lactobacilli through comparative genomics of 213 strains and associated genera.</title>
        <authorList>
            <person name="Sun Z."/>
            <person name="Harris H.M."/>
            <person name="McCann A."/>
            <person name="Guo C."/>
            <person name="Argimon S."/>
            <person name="Zhang W."/>
            <person name="Yang X."/>
            <person name="Jeffery I.B."/>
            <person name="Cooney J.C."/>
            <person name="Kagawa T.F."/>
            <person name="Liu W."/>
            <person name="Song Y."/>
            <person name="Salvetti E."/>
            <person name="Wrobel A."/>
            <person name="Rasinkangas P."/>
            <person name="Parkhill J."/>
            <person name="Rea M.C."/>
            <person name="O'Sullivan O."/>
            <person name="Ritari J."/>
            <person name="Douillard F.P."/>
            <person name="Paul Ross R."/>
            <person name="Yang R."/>
            <person name="Briner A.E."/>
            <person name="Felis G.E."/>
            <person name="de Vos W.M."/>
            <person name="Barrangou R."/>
            <person name="Klaenhammer T.R."/>
            <person name="Caufield P.W."/>
            <person name="Cui Y."/>
            <person name="Zhang H."/>
            <person name="O'Toole P.W."/>
        </authorList>
    </citation>
    <scope>NUCLEOTIDE SEQUENCE [LARGE SCALE GENOMIC DNA]</scope>
    <source>
        <strain evidence="15 16">DSM 22698</strain>
    </source>
</reference>
<organism evidence="15 16">
    <name type="scientific">Lacticaseibacillus thailandensis DSM 22698 = JCM 13996</name>
    <dbReference type="NCBI Taxonomy" id="1423810"/>
    <lineage>
        <taxon>Bacteria</taxon>
        <taxon>Bacillati</taxon>
        <taxon>Bacillota</taxon>
        <taxon>Bacilli</taxon>
        <taxon>Lactobacillales</taxon>
        <taxon>Lactobacillaceae</taxon>
        <taxon>Lacticaseibacillus</taxon>
    </lineage>
</organism>
<dbReference type="Pfam" id="PF06733">
    <property type="entry name" value="DEAD_2"/>
    <property type="match status" value="1"/>
</dbReference>
<evidence type="ECO:0000256" key="6">
    <source>
        <dbReference type="ARBA" id="ARBA00022806"/>
    </source>
</evidence>
<dbReference type="AlphaFoldDB" id="A0A0R2C6I7"/>
<dbReference type="RefSeq" id="WP_056969783.1">
    <property type="nucleotide sequence ID" value="NZ_AYZK01000008.1"/>
</dbReference>
<keyword evidence="3" id="KW-0547">Nucleotide-binding</keyword>
<keyword evidence="10" id="KW-0238">DNA-binding</keyword>
<dbReference type="Gene3D" id="3.90.320.10">
    <property type="match status" value="1"/>
</dbReference>
<keyword evidence="1" id="KW-0004">4Fe-4S</keyword>
<dbReference type="InterPro" id="IPR006554">
    <property type="entry name" value="Helicase-like_DEXD_c2"/>
</dbReference>
<accession>A0A0R2C6I7</accession>
<dbReference type="PANTHER" id="PTHR11472:SF34">
    <property type="entry name" value="REGULATOR OF TELOMERE ELONGATION HELICASE 1"/>
    <property type="match status" value="1"/>
</dbReference>
<dbReference type="SUPFAM" id="SSF52540">
    <property type="entry name" value="P-loop containing nucleoside triphosphate hydrolases"/>
    <property type="match status" value="2"/>
</dbReference>
<protein>
    <submittedName>
        <fullName evidence="15">ATP-dependent helicase</fullName>
    </submittedName>
</protein>
<sequence length="795" mass="88431">MPTTRIGVRELVEFTVRSGDLNPVTQASNNTAMMGSRIHRRIQDAHADNADYEYEAEVYLKRDETIAGADYTIDGRADGVITFPDGPVVLEEIKTSARDFDQLTANTIDRYWAQAATYGHYLCQDRDLPELTIDLIYVNTRNQDESHHRREYTAEELATQYAALIKEFASWIKLRSDIINRRNETAAALKFPFPEFRAGQHDFAGAVYKTIYTGQRLFVQAPTGTGKTISTLFPAVKAMGAGLINRAFYLTAKAATRHVAEDAMTLMGDAGLVAKSITITARDTIRFDDEPDEPTQNPYMLGYYDRLKPALLDMLAHNDRITRAVVEEYAQKHTVDPFEFSLDASLFCDVIICDYNYLFDPRVFLQRFFANPDPENCFLVDEAHNLVDRARDMYSAAVSRQAFADILPALKGLKGGRITRLRKSIRGVEDTFDVLDANLQQDEHFQADPIDPLIDSLDAFATQFHEWLEAEKSPAVDQVQDAGLDAFFAANTYLKIAELYDDAFETRVARTGDDITVKQMCLNPSEFVDARLALGHGAVLFSATLTPMNYYQDVLGGVENSLAYTLPSPFPPANQAVVIASNVQTTYRERTRSLPALIAALTVLVTARAGHYLVFCPSYAYLQTVHDAFVRANPKLDVVTQRSAMSAAERQGFLDAFAPGQPPVVGFAVLGGSFAEGIDLRGQALIGVAIVSVGLPGLSSETDRIKNYYQQRNGQGFAYAYQLPGLNNVLQAGGRVIRGAHDVGVILLLDARFNEPRYRQLLPAHWQVTATTRSTRELAQTLTQFWAAHPEPSDK</sequence>
<keyword evidence="8" id="KW-0408">Iron</keyword>
<proteinExistence type="inferred from homology"/>
<dbReference type="GO" id="GO:0051539">
    <property type="term" value="F:4 iron, 4 sulfur cluster binding"/>
    <property type="evidence" value="ECO:0007669"/>
    <property type="project" value="UniProtKB-KW"/>
</dbReference>
<keyword evidence="6 15" id="KW-0347">Helicase</keyword>
<evidence type="ECO:0000256" key="2">
    <source>
        <dbReference type="ARBA" id="ARBA00022723"/>
    </source>
</evidence>
<evidence type="ECO:0000256" key="3">
    <source>
        <dbReference type="ARBA" id="ARBA00022741"/>
    </source>
</evidence>
<dbReference type="InterPro" id="IPR011604">
    <property type="entry name" value="PDDEXK-like_dom_sf"/>
</dbReference>
<keyword evidence="2" id="KW-0479">Metal-binding</keyword>
<evidence type="ECO:0000256" key="7">
    <source>
        <dbReference type="ARBA" id="ARBA00022840"/>
    </source>
</evidence>
<dbReference type="InterPro" id="IPR045028">
    <property type="entry name" value="DinG/Rad3-like"/>
</dbReference>
<evidence type="ECO:0000256" key="11">
    <source>
        <dbReference type="ARBA" id="ARBA00023204"/>
    </source>
</evidence>
<keyword evidence="11" id="KW-0234">DNA repair</keyword>